<dbReference type="InterPro" id="IPR044970">
    <property type="entry name" value="CCB2"/>
</dbReference>
<name>A0A9I9ECF1_CUCME</name>
<protein>
    <submittedName>
        <fullName evidence="2">Uncharacterized protein</fullName>
    </submittedName>
</protein>
<sequence length="196" mass="22654">MLPKGTRSVLVQPVVQNLKQSGNEMEKMGGFILLASSLSYAFSDKDRAWIRALANKYNSEINFFLVHNNVGVGGDLNLHFQGKLIMHRLTYKSYFLVQLFARDGKEQKRNVVNIIRTFKREIFSISMPFLFSSLPLGQNLRDALYVLGIKFWISSTYLVHIAVFTWITKMNMASRSWHENFDMLQHQNLLRTLGFA</sequence>
<dbReference type="PANTHER" id="PTHR36403:SF1">
    <property type="entry name" value="PROTEIN COFACTOR ASSEMBLY OF COMPLEX C SUBUNIT B CCB2, CHLOROPLASTIC"/>
    <property type="match status" value="1"/>
</dbReference>
<dbReference type="Pfam" id="PF11152">
    <property type="entry name" value="CCB2_CCB4"/>
    <property type="match status" value="1"/>
</dbReference>
<keyword evidence="1" id="KW-0472">Membrane</keyword>
<dbReference type="PANTHER" id="PTHR36403">
    <property type="entry name" value="PROTEIN COFACTOR ASSEMBLY OF COMPLEX C SUBUNIT B CCB2, CHLOROPLASTIC"/>
    <property type="match status" value="1"/>
</dbReference>
<dbReference type="EnsemblPlants" id="MELO3C031805.2.1">
    <property type="protein sequence ID" value="MELO3C031805.2.1"/>
    <property type="gene ID" value="MELO3C031805.2"/>
</dbReference>
<feature type="transmembrane region" description="Helical" evidence="1">
    <location>
        <begin position="143"/>
        <end position="167"/>
    </location>
</feature>
<proteinExistence type="predicted"/>
<dbReference type="Gramene" id="MELO3C031805.2.1">
    <property type="protein sequence ID" value="MELO3C031805.2.1"/>
    <property type="gene ID" value="MELO3C031805.2"/>
</dbReference>
<reference evidence="2" key="1">
    <citation type="submission" date="2023-03" db="UniProtKB">
        <authorList>
            <consortium name="EnsemblPlants"/>
        </authorList>
    </citation>
    <scope>IDENTIFICATION</scope>
</reference>
<keyword evidence="1" id="KW-0812">Transmembrane</keyword>
<accession>A0A9I9ECF1</accession>
<organism evidence="2">
    <name type="scientific">Cucumis melo</name>
    <name type="common">Muskmelon</name>
    <dbReference type="NCBI Taxonomy" id="3656"/>
    <lineage>
        <taxon>Eukaryota</taxon>
        <taxon>Viridiplantae</taxon>
        <taxon>Streptophyta</taxon>
        <taxon>Embryophyta</taxon>
        <taxon>Tracheophyta</taxon>
        <taxon>Spermatophyta</taxon>
        <taxon>Magnoliopsida</taxon>
        <taxon>eudicotyledons</taxon>
        <taxon>Gunneridae</taxon>
        <taxon>Pentapetalae</taxon>
        <taxon>rosids</taxon>
        <taxon>fabids</taxon>
        <taxon>Cucurbitales</taxon>
        <taxon>Cucurbitaceae</taxon>
        <taxon>Benincaseae</taxon>
        <taxon>Cucumis</taxon>
    </lineage>
</organism>
<evidence type="ECO:0000313" key="2">
    <source>
        <dbReference type="EnsemblPlants" id="MELO3C031805.2.1"/>
    </source>
</evidence>
<evidence type="ECO:0000256" key="1">
    <source>
        <dbReference type="SAM" id="Phobius"/>
    </source>
</evidence>
<dbReference type="InterPro" id="IPR021325">
    <property type="entry name" value="CCB2/CCB4"/>
</dbReference>
<dbReference type="GO" id="GO:0010190">
    <property type="term" value="P:cytochrome b6f complex assembly"/>
    <property type="evidence" value="ECO:0007669"/>
    <property type="project" value="InterPro"/>
</dbReference>
<dbReference type="AlphaFoldDB" id="A0A9I9ECF1"/>
<keyword evidence="1" id="KW-1133">Transmembrane helix</keyword>